<feature type="domain" description="IstB-like ATP-binding" evidence="1">
    <location>
        <begin position="8"/>
        <end position="200"/>
    </location>
</feature>
<dbReference type="GO" id="GO:0005524">
    <property type="term" value="F:ATP binding"/>
    <property type="evidence" value="ECO:0007669"/>
    <property type="project" value="InterPro"/>
</dbReference>
<dbReference type="GO" id="GO:0006260">
    <property type="term" value="P:DNA replication"/>
    <property type="evidence" value="ECO:0007669"/>
    <property type="project" value="TreeGrafter"/>
</dbReference>
<gene>
    <name evidence="2" type="ORF">FHP89_11840</name>
</gene>
<proteinExistence type="predicted"/>
<comment type="caution">
    <text evidence="2">The sequence shown here is derived from an EMBL/GenBank/DDBJ whole genome shotgun (WGS) entry which is preliminary data.</text>
</comment>
<dbReference type="InterPro" id="IPR002611">
    <property type="entry name" value="IstB_ATP-bd"/>
</dbReference>
<accession>A0A557RDS5</accession>
<dbReference type="CDD" id="cd00009">
    <property type="entry name" value="AAA"/>
    <property type="match status" value="1"/>
</dbReference>
<dbReference type="PANTHER" id="PTHR30050">
    <property type="entry name" value="CHROMOSOMAL REPLICATION INITIATOR PROTEIN DNAA"/>
    <property type="match status" value="1"/>
</dbReference>
<reference evidence="2 3" key="1">
    <citation type="submission" date="2019-07" db="EMBL/GenBank/DDBJ databases">
        <title>The pathways for chlorine oxyanion respiration interact through the shared metabolite chlorate.</title>
        <authorList>
            <person name="Barnum T.P."/>
            <person name="Cheng Y."/>
            <person name="Hill K.A."/>
            <person name="Lucas L.N."/>
            <person name="Carlson H.K."/>
            <person name="Coates J.D."/>
        </authorList>
    </citation>
    <scope>NUCLEOTIDE SEQUENCE [LARGE SCALE GENOMIC DNA]</scope>
    <source>
        <strain evidence="2 3">SFB-1</strain>
    </source>
</reference>
<organism evidence="2 3">
    <name type="scientific">Denitromonas halophila</name>
    <dbReference type="NCBI Taxonomy" id="1629404"/>
    <lineage>
        <taxon>Bacteria</taxon>
        <taxon>Pseudomonadati</taxon>
        <taxon>Pseudomonadota</taxon>
        <taxon>Betaproteobacteria</taxon>
        <taxon>Rhodocyclales</taxon>
        <taxon>Zoogloeaceae</taxon>
        <taxon>Denitromonas</taxon>
    </lineage>
</organism>
<dbReference type="SUPFAM" id="SSF52540">
    <property type="entry name" value="P-loop containing nucleoside triphosphate hydrolases"/>
    <property type="match status" value="1"/>
</dbReference>
<sequence length="200" mass="22489">MREPLHQQLTQLRLRGMAAALDVELARAEREGAPPAEVIGRLLAAEAAQRRERSLAYRLTQAKLPWRWTLETFPFDRQPGVDRAQIRALAGLDFLRRNENILLIGPPGTGKTGIALALLREACLNGHAARFYNAQVLLDELYASLADRSTPKLLAQLARFQPLLIDELGYLTLKSEQANAFFRLMDQRYGRVSTLITTNL</sequence>
<dbReference type="Pfam" id="PF01695">
    <property type="entry name" value="IstB_IS21"/>
    <property type="match status" value="1"/>
</dbReference>
<dbReference type="InterPro" id="IPR027417">
    <property type="entry name" value="P-loop_NTPase"/>
</dbReference>
<evidence type="ECO:0000313" key="2">
    <source>
        <dbReference type="EMBL" id="TVO76138.1"/>
    </source>
</evidence>
<dbReference type="Gene3D" id="3.40.50.300">
    <property type="entry name" value="P-loop containing nucleotide triphosphate hydrolases"/>
    <property type="match status" value="1"/>
</dbReference>
<dbReference type="EMBL" id="VMNI01000010">
    <property type="protein sequence ID" value="TVO76138.1"/>
    <property type="molecule type" value="Genomic_DNA"/>
</dbReference>
<dbReference type="AlphaFoldDB" id="A0A557RDS5"/>
<name>A0A557RDS5_9RHOO</name>
<protein>
    <submittedName>
        <fullName evidence="2">AAA family ATPase</fullName>
    </submittedName>
</protein>
<evidence type="ECO:0000313" key="3">
    <source>
        <dbReference type="Proteomes" id="UP000318349"/>
    </source>
</evidence>
<evidence type="ECO:0000259" key="1">
    <source>
        <dbReference type="Pfam" id="PF01695"/>
    </source>
</evidence>
<dbReference type="PANTHER" id="PTHR30050:SF4">
    <property type="entry name" value="ATP-BINDING PROTEIN RV3427C IN INSERTION SEQUENCE-RELATED"/>
    <property type="match status" value="1"/>
</dbReference>
<dbReference type="Proteomes" id="UP000318349">
    <property type="component" value="Unassembled WGS sequence"/>
</dbReference>